<comment type="caution">
    <text evidence="4">The sequence shown here is derived from an EMBL/GenBank/DDBJ whole genome shotgun (WGS) entry which is preliminary data.</text>
</comment>
<feature type="compositionally biased region" description="Low complexity" evidence="1">
    <location>
        <begin position="146"/>
        <end position="158"/>
    </location>
</feature>
<dbReference type="RefSeq" id="WP_201844676.1">
    <property type="nucleotide sequence ID" value="NZ_JABBYC010000001.1"/>
</dbReference>
<name>A0ABS1LF12_9MICO</name>
<dbReference type="Gene3D" id="1.25.40.10">
    <property type="entry name" value="Tetratricopeptide repeat domain"/>
    <property type="match status" value="1"/>
</dbReference>
<feature type="region of interest" description="Disordered" evidence="1">
    <location>
        <begin position="334"/>
        <end position="390"/>
    </location>
</feature>
<feature type="domain" description="LysM" evidence="3">
    <location>
        <begin position="234"/>
        <end position="290"/>
    </location>
</feature>
<feature type="transmembrane region" description="Helical" evidence="2">
    <location>
        <begin position="81"/>
        <end position="102"/>
    </location>
</feature>
<dbReference type="Gene3D" id="3.10.350.10">
    <property type="entry name" value="LysM domain"/>
    <property type="match status" value="1"/>
</dbReference>
<keyword evidence="2" id="KW-0472">Membrane</keyword>
<dbReference type="InterPro" id="IPR036779">
    <property type="entry name" value="LysM_dom_sf"/>
</dbReference>
<dbReference type="InterPro" id="IPR018392">
    <property type="entry name" value="LysM"/>
</dbReference>
<evidence type="ECO:0000256" key="2">
    <source>
        <dbReference type="SAM" id="Phobius"/>
    </source>
</evidence>
<dbReference type="PROSITE" id="PS51782">
    <property type="entry name" value="LYSM"/>
    <property type="match status" value="1"/>
</dbReference>
<keyword evidence="5" id="KW-1185">Reference proteome</keyword>
<feature type="region of interest" description="Disordered" evidence="1">
    <location>
        <begin position="146"/>
        <end position="231"/>
    </location>
</feature>
<keyword evidence="2" id="KW-1133">Transmembrane helix</keyword>
<gene>
    <name evidence="4" type="ORF">HGK34_00925</name>
</gene>
<accession>A0ABS1LF12</accession>
<evidence type="ECO:0000313" key="4">
    <source>
        <dbReference type="EMBL" id="MBL0884856.1"/>
    </source>
</evidence>
<feature type="transmembrane region" description="Helical" evidence="2">
    <location>
        <begin position="26"/>
        <end position="48"/>
    </location>
</feature>
<feature type="region of interest" description="Disordered" evidence="1">
    <location>
        <begin position="420"/>
        <end position="439"/>
    </location>
</feature>
<protein>
    <submittedName>
        <fullName evidence="4">LysM peptidoglycan-binding domain-containing protein</fullName>
    </submittedName>
</protein>
<dbReference type="Pfam" id="PF03704">
    <property type="entry name" value="BTAD"/>
    <property type="match status" value="1"/>
</dbReference>
<dbReference type="SUPFAM" id="SSF48452">
    <property type="entry name" value="TPR-like"/>
    <property type="match status" value="1"/>
</dbReference>
<dbReference type="EMBL" id="JABBYC010000001">
    <property type="protein sequence ID" value="MBL0884856.1"/>
    <property type="molecule type" value="Genomic_DNA"/>
</dbReference>
<organism evidence="4 5">
    <name type="scientific">Myceligenerans indicum</name>
    <dbReference type="NCBI Taxonomy" id="2593663"/>
    <lineage>
        <taxon>Bacteria</taxon>
        <taxon>Bacillati</taxon>
        <taxon>Actinomycetota</taxon>
        <taxon>Actinomycetes</taxon>
        <taxon>Micrococcales</taxon>
        <taxon>Promicromonosporaceae</taxon>
        <taxon>Myceligenerans</taxon>
    </lineage>
</organism>
<dbReference type="PANTHER" id="PTHR34700:SF4">
    <property type="entry name" value="PHAGE-LIKE ELEMENT PBSX PROTEIN XKDP"/>
    <property type="match status" value="1"/>
</dbReference>
<feature type="transmembrane region" description="Helical" evidence="2">
    <location>
        <begin position="123"/>
        <end position="146"/>
    </location>
</feature>
<evidence type="ECO:0000259" key="3">
    <source>
        <dbReference type="PROSITE" id="PS51782"/>
    </source>
</evidence>
<dbReference type="PANTHER" id="PTHR34700">
    <property type="entry name" value="POTASSIUM BINDING PROTEIN KBP"/>
    <property type="match status" value="1"/>
</dbReference>
<dbReference type="CDD" id="cd00118">
    <property type="entry name" value="LysM"/>
    <property type="match status" value="1"/>
</dbReference>
<proteinExistence type="predicted"/>
<dbReference type="InterPro" id="IPR052196">
    <property type="entry name" value="Bact_Kbp"/>
</dbReference>
<dbReference type="InterPro" id="IPR011990">
    <property type="entry name" value="TPR-like_helical_dom_sf"/>
</dbReference>
<evidence type="ECO:0000256" key="1">
    <source>
        <dbReference type="SAM" id="MobiDB-lite"/>
    </source>
</evidence>
<feature type="compositionally biased region" description="Low complexity" evidence="1">
    <location>
        <begin position="337"/>
        <end position="348"/>
    </location>
</feature>
<reference evidence="4 5" key="1">
    <citation type="journal article" date="2021" name="Arch. Microbiol.">
        <title>Myceligenerans indicum sp. nov., an actinobacterium isolated from mangrove sediment of Sundarbans, India.</title>
        <authorList>
            <person name="Asha K."/>
            <person name="Bhadury P."/>
        </authorList>
    </citation>
    <scope>NUCLEOTIDE SEQUENCE [LARGE SCALE GENOMIC DNA]</scope>
    <source>
        <strain evidence="4 5">I2</strain>
    </source>
</reference>
<dbReference type="InterPro" id="IPR005158">
    <property type="entry name" value="BTAD"/>
</dbReference>
<dbReference type="Proteomes" id="UP000675409">
    <property type="component" value="Unassembled WGS sequence"/>
</dbReference>
<dbReference type="SMART" id="SM01043">
    <property type="entry name" value="BTAD"/>
    <property type="match status" value="1"/>
</dbReference>
<sequence>MSRYQQDDHQPVGTGRPASAGRRVQGALALLVVLGLTVGLPYVLLFVAGNPLTNGVLDPANLLRILTSPDDGTLLMSLLQIVGWVAWVVLALSIVVELFFQVRGVRAPHLPGLGMPQGLARGLVGAVMLLFTVMPAGHAAALGSGVPSPGAVPPSSVATTLDQSGTGQGAATTPGAAADRRTVGQDGAAGMHGPASTAPEPASDANRGRRASHRTAPGNGTPAGRTQPAARADKDVVVRPGDTLWGIAEAELGDGSKYPELYEASQDVHQPGGARLTDPDLIHPGWTIQVPGAGDVVRHERAPGPRERSASTPERVLDTSVAAAVEANQAVGGGTGTSVAGAHAAGQEHAAHRVADRTPASPSDRAGGEVAAGREDADSVVDSSSSADGLSVEVPWQVTTATGAGALLAAGVVGLLAARRRDQQRTRRPGQTLPSATGALGGFEQATHAGADQPSVEAIDRALRSLAASCVGARRPLPVLRAARLTSRALELYLEHPALLPQPWTSAGDSTVWTLATADVVALPPVDRTAAPAPYPSLVTIGYDDDLGHVLLNLEHLGALGITGDLTTMDEILAAVALELATSIWADELQVTVVGTPAGLEPAMRTGRVRHLPSAGRVIDELARRVETDHAAIAAHDTADLYTARVTGAAPDTWAPEIVLLSAPVSDDERADLAALVADLPHVALATVTGGDAVGPWSLHLEDGGRAATLAPIGLRLVPQRLPAPQYEAMLELATLSAPGAPAGEAWPEPGIAEIEAAAAAPGPRIEPAVDGIVPVAGVERTPTAEVPAATFEATHVAPRILLLGPVDVVGARGPVDDRHKDRLLEYAAFLGLHRGSSPDEIDAAMWPGSVSGSAVSVRTSATARLRRWFGQDESGQDFLPRHQDEAMAFGPAVTTDVESWDLLVGRDPRRATTPNLTGALRLVRGLPFQDVHRRRFAWAQPLRERLIAEVVDAAFELARRSLLEGRWRQAEDAAAVGLRLEPAQESLWRLRILAAHQSSDPEGEAEAIERLLSITERLECNLQPETEQLLASLKEPGTDFERFMAQSL</sequence>
<keyword evidence="2" id="KW-0812">Transmembrane</keyword>
<evidence type="ECO:0000313" key="5">
    <source>
        <dbReference type="Proteomes" id="UP000675409"/>
    </source>
</evidence>